<dbReference type="AlphaFoldDB" id="A0A173MJM7"/>
<dbReference type="Proteomes" id="UP000186917">
    <property type="component" value="Unassembled WGS sequence"/>
</dbReference>
<proteinExistence type="predicted"/>
<protein>
    <submittedName>
        <fullName evidence="1">Uncharacterized protein</fullName>
    </submittedName>
</protein>
<evidence type="ECO:0000313" key="2">
    <source>
        <dbReference type="Proteomes" id="UP000186917"/>
    </source>
</evidence>
<dbReference type="KEGG" id="fln:FLA_3710"/>
<sequence length="67" mass="7068">MTNVNISAKGKALLRNKKLSQMVLKAIGANSDGLYSASGVKVPVGGKSLTIRSVSSLSKQEIDKNQH</sequence>
<accession>A0A173MJM7</accession>
<dbReference type="RefSeq" id="WP_096511125.1">
    <property type="nucleotide sequence ID" value="NZ_AP017422.1"/>
</dbReference>
<reference evidence="2" key="1">
    <citation type="submission" date="2017-01" db="EMBL/GenBank/DDBJ databases">
        <authorList>
            <person name="Varghese N."/>
            <person name="Submissions S."/>
        </authorList>
    </citation>
    <scope>NUCLEOTIDE SEQUENCE [LARGE SCALE GENOMIC DNA]</scope>
    <source>
        <strain evidence="2">DSM 21054</strain>
    </source>
</reference>
<dbReference type="EMBL" id="FTOR01000003">
    <property type="protein sequence ID" value="SIT03434.1"/>
    <property type="molecule type" value="Genomic_DNA"/>
</dbReference>
<gene>
    <name evidence="1" type="ORF">SAMN05421788_10329</name>
</gene>
<evidence type="ECO:0000313" key="1">
    <source>
        <dbReference type="EMBL" id="SIT03434.1"/>
    </source>
</evidence>
<dbReference type="STRING" id="477680.SAMN05421788_10329"/>
<name>A0A173MJM7_9BACT</name>
<keyword evidence="2" id="KW-1185">Reference proteome</keyword>
<organism evidence="1 2">
    <name type="scientific">Filimonas lacunae</name>
    <dbReference type="NCBI Taxonomy" id="477680"/>
    <lineage>
        <taxon>Bacteria</taxon>
        <taxon>Pseudomonadati</taxon>
        <taxon>Bacteroidota</taxon>
        <taxon>Chitinophagia</taxon>
        <taxon>Chitinophagales</taxon>
        <taxon>Chitinophagaceae</taxon>
        <taxon>Filimonas</taxon>
    </lineage>
</organism>